<feature type="domain" description="Cytochrome b561 bacterial/Ni-hydrogenase" evidence="14">
    <location>
        <begin position="9"/>
        <end position="182"/>
    </location>
</feature>
<name>A0A5S3VD58_9GAMM</name>
<evidence type="ECO:0000256" key="13">
    <source>
        <dbReference type="SAM" id="Phobius"/>
    </source>
</evidence>
<reference evidence="16" key="2">
    <citation type="submission" date="2019-06" db="EMBL/GenBank/DDBJ databases">
        <title>Co-occurence of chitin degradation, pigmentation and bioactivity in marine Pseudoalteromonas.</title>
        <authorList>
            <person name="Sonnenschein E.C."/>
            <person name="Bech P.K."/>
        </authorList>
    </citation>
    <scope>NUCLEOTIDE SEQUENCE [LARGE SCALE GENOMIC DNA]</scope>
    <source>
        <strain evidence="16">S3790</strain>
    </source>
</reference>
<dbReference type="GO" id="GO:0046872">
    <property type="term" value="F:metal ion binding"/>
    <property type="evidence" value="ECO:0007669"/>
    <property type="project" value="UniProtKB-KW"/>
</dbReference>
<comment type="similarity">
    <text evidence="12">Belongs to the cytochrome b561 family.</text>
</comment>
<sequence>MLRNTKRSYGWVSIVFHWLSACAILAMFGLGLYMVDLSYYDPWYRDALTIHKGVGVIVAVFIILRLAWKLTNEFVQDLTSAQRSHQLQHRLAKLAHLAMYALLFILFVSGYLISTADGRGIDVFGIVVLPSIGELFEQQSDITGVVHLYIAWTLIGLVVIHASAALYHHWILKDLTLKRMCSPQEEQ</sequence>
<dbReference type="GO" id="GO:0009055">
    <property type="term" value="F:electron transfer activity"/>
    <property type="evidence" value="ECO:0007669"/>
    <property type="project" value="InterPro"/>
</dbReference>
<dbReference type="OrthoDB" id="9793784at2"/>
<evidence type="ECO:0000256" key="4">
    <source>
        <dbReference type="ARBA" id="ARBA00022475"/>
    </source>
</evidence>
<feature type="transmembrane region" description="Helical" evidence="13">
    <location>
        <begin position="149"/>
        <end position="170"/>
    </location>
</feature>
<evidence type="ECO:0000256" key="10">
    <source>
        <dbReference type="ARBA" id="ARBA00023004"/>
    </source>
</evidence>
<accession>A0A5S3VD58</accession>
<dbReference type="InterPro" id="IPR011577">
    <property type="entry name" value="Cyt_b561_bac/Ni-Hgenase"/>
</dbReference>
<dbReference type="PANTHER" id="PTHR30529">
    <property type="entry name" value="CYTOCHROME B561"/>
    <property type="match status" value="1"/>
</dbReference>
<dbReference type="PROSITE" id="PS51257">
    <property type="entry name" value="PROKAR_LIPOPROTEIN"/>
    <property type="match status" value="1"/>
</dbReference>
<keyword evidence="11 13" id="KW-0472">Membrane</keyword>
<keyword evidence="4" id="KW-1003">Cell membrane</keyword>
<feature type="transmembrane region" description="Helical" evidence="13">
    <location>
        <begin position="47"/>
        <end position="68"/>
    </location>
</feature>
<organism evidence="15 16">
    <name type="scientific">Pseudoalteromonas aurantia</name>
    <dbReference type="NCBI Taxonomy" id="43654"/>
    <lineage>
        <taxon>Bacteria</taxon>
        <taxon>Pseudomonadati</taxon>
        <taxon>Pseudomonadota</taxon>
        <taxon>Gammaproteobacteria</taxon>
        <taxon>Alteromonadales</taxon>
        <taxon>Pseudoalteromonadaceae</taxon>
        <taxon>Pseudoalteromonas</taxon>
    </lineage>
</organism>
<reference evidence="15 16" key="1">
    <citation type="submission" date="2018-01" db="EMBL/GenBank/DDBJ databases">
        <authorList>
            <person name="Paulsen S."/>
            <person name="Gram L.K."/>
        </authorList>
    </citation>
    <scope>NUCLEOTIDE SEQUENCE [LARGE SCALE GENOMIC DNA]</scope>
    <source>
        <strain evidence="15 16">S3790</strain>
    </source>
</reference>
<keyword evidence="7" id="KW-0479">Metal-binding</keyword>
<comment type="caution">
    <text evidence="15">The sequence shown here is derived from an EMBL/GenBank/DDBJ whole genome shotgun (WGS) entry which is preliminary data.</text>
</comment>
<dbReference type="GO" id="GO:0020037">
    <property type="term" value="F:heme binding"/>
    <property type="evidence" value="ECO:0007669"/>
    <property type="project" value="TreeGrafter"/>
</dbReference>
<keyword evidence="3" id="KW-0813">Transport</keyword>
<keyword evidence="8" id="KW-0249">Electron transport</keyword>
<evidence type="ECO:0000256" key="1">
    <source>
        <dbReference type="ARBA" id="ARBA00001970"/>
    </source>
</evidence>
<protein>
    <submittedName>
        <fullName evidence="15">Cytochrome B</fullName>
    </submittedName>
</protein>
<dbReference type="EMBL" id="PNBX01000010">
    <property type="protein sequence ID" value="TMO69833.1"/>
    <property type="molecule type" value="Genomic_DNA"/>
</dbReference>
<evidence type="ECO:0000259" key="14">
    <source>
        <dbReference type="Pfam" id="PF01292"/>
    </source>
</evidence>
<evidence type="ECO:0000256" key="7">
    <source>
        <dbReference type="ARBA" id="ARBA00022723"/>
    </source>
</evidence>
<dbReference type="AlphaFoldDB" id="A0A5S3VD58"/>
<gene>
    <name evidence="15" type="ORF">CWC19_03565</name>
</gene>
<evidence type="ECO:0000256" key="8">
    <source>
        <dbReference type="ARBA" id="ARBA00022982"/>
    </source>
</evidence>
<feature type="transmembrane region" description="Helical" evidence="13">
    <location>
        <begin position="12"/>
        <end position="35"/>
    </location>
</feature>
<comment type="subcellular location">
    <subcellularLocation>
        <location evidence="2">Cell membrane</location>
        <topology evidence="2">Multi-pass membrane protein</topology>
    </subcellularLocation>
</comment>
<dbReference type="Pfam" id="PF01292">
    <property type="entry name" value="Ni_hydr_CYTB"/>
    <property type="match status" value="1"/>
</dbReference>
<feature type="transmembrane region" description="Helical" evidence="13">
    <location>
        <begin position="94"/>
        <end position="113"/>
    </location>
</feature>
<dbReference type="GO" id="GO:0005886">
    <property type="term" value="C:plasma membrane"/>
    <property type="evidence" value="ECO:0007669"/>
    <property type="project" value="UniProtKB-SubCell"/>
</dbReference>
<evidence type="ECO:0000256" key="9">
    <source>
        <dbReference type="ARBA" id="ARBA00022989"/>
    </source>
</evidence>
<dbReference type="PANTHER" id="PTHR30529:SF1">
    <property type="entry name" value="CYTOCHROME B561 HOMOLOG 2"/>
    <property type="match status" value="1"/>
</dbReference>
<dbReference type="Gene3D" id="1.20.950.20">
    <property type="entry name" value="Transmembrane di-heme cytochromes, Chain C"/>
    <property type="match status" value="1"/>
</dbReference>
<dbReference type="InterPro" id="IPR052168">
    <property type="entry name" value="Cytochrome_b561_oxidase"/>
</dbReference>
<keyword evidence="6 13" id="KW-0812">Transmembrane</keyword>
<keyword evidence="5" id="KW-0349">Heme</keyword>
<evidence type="ECO:0000256" key="5">
    <source>
        <dbReference type="ARBA" id="ARBA00022617"/>
    </source>
</evidence>
<evidence type="ECO:0000256" key="6">
    <source>
        <dbReference type="ARBA" id="ARBA00022692"/>
    </source>
</evidence>
<keyword evidence="10" id="KW-0408">Iron</keyword>
<evidence type="ECO:0000313" key="15">
    <source>
        <dbReference type="EMBL" id="TMO69833.1"/>
    </source>
</evidence>
<dbReference type="RefSeq" id="WP_138590039.1">
    <property type="nucleotide sequence ID" value="NZ_PNBX01000010.1"/>
</dbReference>
<dbReference type="SUPFAM" id="SSF81342">
    <property type="entry name" value="Transmembrane di-heme cytochromes"/>
    <property type="match status" value="1"/>
</dbReference>
<evidence type="ECO:0000313" key="16">
    <source>
        <dbReference type="Proteomes" id="UP000307217"/>
    </source>
</evidence>
<dbReference type="InterPro" id="IPR016174">
    <property type="entry name" value="Di-haem_cyt_TM"/>
</dbReference>
<evidence type="ECO:0000256" key="2">
    <source>
        <dbReference type="ARBA" id="ARBA00004651"/>
    </source>
</evidence>
<evidence type="ECO:0000256" key="3">
    <source>
        <dbReference type="ARBA" id="ARBA00022448"/>
    </source>
</evidence>
<evidence type="ECO:0000256" key="11">
    <source>
        <dbReference type="ARBA" id="ARBA00023136"/>
    </source>
</evidence>
<dbReference type="GO" id="GO:0022904">
    <property type="term" value="P:respiratory electron transport chain"/>
    <property type="evidence" value="ECO:0007669"/>
    <property type="project" value="InterPro"/>
</dbReference>
<comment type="cofactor">
    <cofactor evidence="1">
        <name>heme b</name>
        <dbReference type="ChEBI" id="CHEBI:60344"/>
    </cofactor>
</comment>
<keyword evidence="9 13" id="KW-1133">Transmembrane helix</keyword>
<dbReference type="Proteomes" id="UP000307217">
    <property type="component" value="Unassembled WGS sequence"/>
</dbReference>
<proteinExistence type="inferred from homology"/>
<evidence type="ECO:0000256" key="12">
    <source>
        <dbReference type="ARBA" id="ARBA00037975"/>
    </source>
</evidence>